<dbReference type="EMBL" id="AHOQ02000013">
    <property type="protein sequence ID" value="EMO46984.1"/>
    <property type="molecule type" value="Genomic_DNA"/>
</dbReference>
<dbReference type="RefSeq" id="WP_004485548.1">
    <property type="nucleotide sequence ID" value="NZ_AHOQ02000013.1"/>
</dbReference>
<evidence type="ECO:0000313" key="2">
    <source>
        <dbReference type="Proteomes" id="UP000012160"/>
    </source>
</evidence>
<comment type="caution">
    <text evidence="1">The sequence shown here is derived from an EMBL/GenBank/DDBJ whole genome shotgun (WGS) entry which is preliminary data.</text>
</comment>
<sequence length="185" mass="22402">MCYYITAVVPNQVHLEKIQKMLKSYNLEFNEIINHYILNQLSNRYRYFRPTTTTCDCDSELGKSNGYQKNEHKSAISKLQKKGWSQSKIDRWFEERKNYKIKTDPKVESSNKMFWHQFIVKFLKTNLSNEFGLLVHWYEKNLEDENFHLKNIQKIKFESISDFNFSKIEYDTLYLFVRSFDKIST</sequence>
<dbReference type="Proteomes" id="UP000012160">
    <property type="component" value="Unassembled WGS sequence"/>
</dbReference>
<name>M6V167_9LEPT</name>
<reference evidence="1 2" key="1">
    <citation type="submission" date="2013-01" db="EMBL/GenBank/DDBJ databases">
        <authorList>
            <person name="Harkins D.M."/>
            <person name="Durkin A.S."/>
            <person name="Brinkac L.M."/>
            <person name="Haft D.H."/>
            <person name="Selengut J.D."/>
            <person name="Sanka R."/>
            <person name="DePew J."/>
            <person name="Purushe J."/>
            <person name="Matthias M.A."/>
            <person name="Vinetz J.M."/>
            <person name="Sutton G.G."/>
            <person name="Nierman W.C."/>
            <person name="Fouts D.E."/>
        </authorList>
    </citation>
    <scope>NUCLEOTIDE SEQUENCE [LARGE SCALE GENOMIC DNA]</scope>
    <source>
        <strain evidence="1 2">ZUN179</strain>
    </source>
</reference>
<proteinExistence type="predicted"/>
<protein>
    <submittedName>
        <fullName evidence="1">Uncharacterized protein</fullName>
    </submittedName>
</protein>
<accession>M6V167</accession>
<dbReference type="AlphaFoldDB" id="M6V167"/>
<gene>
    <name evidence="1" type="ORF">LEP1GSC187_4148</name>
</gene>
<evidence type="ECO:0000313" key="1">
    <source>
        <dbReference type="EMBL" id="EMO46984.1"/>
    </source>
</evidence>
<organism evidence="1 2">
    <name type="scientific">Leptospira santarosai str. ZUN179</name>
    <dbReference type="NCBI Taxonomy" id="1049985"/>
    <lineage>
        <taxon>Bacteria</taxon>
        <taxon>Pseudomonadati</taxon>
        <taxon>Spirochaetota</taxon>
        <taxon>Spirochaetia</taxon>
        <taxon>Leptospirales</taxon>
        <taxon>Leptospiraceae</taxon>
        <taxon>Leptospira</taxon>
    </lineage>
</organism>